<keyword evidence="4" id="KW-1185">Reference proteome</keyword>
<comment type="similarity">
    <text evidence="1">Belongs to the UPF0213 family.</text>
</comment>
<dbReference type="STRING" id="930146.SAMN05192533_12210"/>
<dbReference type="InterPro" id="IPR000305">
    <property type="entry name" value="GIY-YIG_endonuc"/>
</dbReference>
<dbReference type="RefSeq" id="WP_090749973.1">
    <property type="nucleotide sequence ID" value="NZ_FOBW01000022.1"/>
</dbReference>
<keyword evidence="3" id="KW-0255">Endonuclease</keyword>
<dbReference type="AlphaFoldDB" id="A0A1H8JNI4"/>
<dbReference type="PANTHER" id="PTHR34477">
    <property type="entry name" value="UPF0213 PROTEIN YHBQ"/>
    <property type="match status" value="1"/>
</dbReference>
<dbReference type="CDD" id="cd10456">
    <property type="entry name" value="GIY-YIG_UPF0213"/>
    <property type="match status" value="1"/>
</dbReference>
<feature type="domain" description="GIY-YIG" evidence="2">
    <location>
        <begin position="4"/>
        <end position="79"/>
    </location>
</feature>
<dbReference type="PROSITE" id="PS50164">
    <property type="entry name" value="GIY_YIG"/>
    <property type="match status" value="1"/>
</dbReference>
<keyword evidence="3" id="KW-0540">Nuclease</keyword>
<reference evidence="4" key="1">
    <citation type="submission" date="2016-10" db="EMBL/GenBank/DDBJ databases">
        <authorList>
            <person name="Varghese N."/>
            <person name="Submissions S."/>
        </authorList>
    </citation>
    <scope>NUCLEOTIDE SEQUENCE [LARGE SCALE GENOMIC DNA]</scope>
    <source>
        <strain evidence="4">B48,IBRC-M 10115,DSM 25386,CECT 8001</strain>
    </source>
</reference>
<dbReference type="PANTHER" id="PTHR34477:SF1">
    <property type="entry name" value="UPF0213 PROTEIN YHBQ"/>
    <property type="match status" value="1"/>
</dbReference>
<dbReference type="InterPro" id="IPR050190">
    <property type="entry name" value="UPF0213_domain"/>
</dbReference>
<organism evidence="3 4">
    <name type="scientific">Mesobacillus persicus</name>
    <dbReference type="NCBI Taxonomy" id="930146"/>
    <lineage>
        <taxon>Bacteria</taxon>
        <taxon>Bacillati</taxon>
        <taxon>Bacillota</taxon>
        <taxon>Bacilli</taxon>
        <taxon>Bacillales</taxon>
        <taxon>Bacillaceae</taxon>
        <taxon>Mesobacillus</taxon>
    </lineage>
</organism>
<dbReference type="Proteomes" id="UP000198553">
    <property type="component" value="Unassembled WGS sequence"/>
</dbReference>
<accession>A0A1H8JNI4</accession>
<evidence type="ECO:0000313" key="4">
    <source>
        <dbReference type="Proteomes" id="UP000198553"/>
    </source>
</evidence>
<dbReference type="GO" id="GO:0004519">
    <property type="term" value="F:endonuclease activity"/>
    <property type="evidence" value="ECO:0007669"/>
    <property type="project" value="UniProtKB-KW"/>
</dbReference>
<sequence>MEKNNHYFYVLSCRDGSLYAGYTNDLEKRVKLHNEGKGAKYTRGRGPVKLVYSKAFETKSDALKAEYAFKQMPRAKKNDFLTSELGGNDATTEEF</sequence>
<keyword evidence="3" id="KW-0378">Hydrolase</keyword>
<name>A0A1H8JNI4_9BACI</name>
<dbReference type="SUPFAM" id="SSF82771">
    <property type="entry name" value="GIY-YIG endonuclease"/>
    <property type="match status" value="1"/>
</dbReference>
<protein>
    <submittedName>
        <fullName evidence="3">Putative endonuclease</fullName>
    </submittedName>
</protein>
<gene>
    <name evidence="3" type="ORF">SAMN05192533_12210</name>
</gene>
<dbReference type="Pfam" id="PF01541">
    <property type="entry name" value="GIY-YIG"/>
    <property type="match status" value="1"/>
</dbReference>
<dbReference type="Gene3D" id="3.40.1440.10">
    <property type="entry name" value="GIY-YIG endonuclease"/>
    <property type="match status" value="1"/>
</dbReference>
<dbReference type="EMBL" id="FOBW01000022">
    <property type="protein sequence ID" value="SEN82323.1"/>
    <property type="molecule type" value="Genomic_DNA"/>
</dbReference>
<dbReference type="InterPro" id="IPR035901">
    <property type="entry name" value="GIY-YIG_endonuc_sf"/>
</dbReference>
<evidence type="ECO:0000256" key="1">
    <source>
        <dbReference type="ARBA" id="ARBA00007435"/>
    </source>
</evidence>
<evidence type="ECO:0000259" key="2">
    <source>
        <dbReference type="PROSITE" id="PS50164"/>
    </source>
</evidence>
<proteinExistence type="inferred from homology"/>
<dbReference type="OrthoDB" id="9807770at2"/>
<evidence type="ECO:0000313" key="3">
    <source>
        <dbReference type="EMBL" id="SEN82323.1"/>
    </source>
</evidence>